<accession>R0KVA7</accession>
<keyword evidence="3" id="KW-1185">Reference proteome</keyword>
<dbReference type="eggNOG" id="ENOG502T5Y4">
    <property type="taxonomic scope" value="Eukaryota"/>
</dbReference>
<evidence type="ECO:0000313" key="2">
    <source>
        <dbReference type="EMBL" id="EOA91667.1"/>
    </source>
</evidence>
<feature type="compositionally biased region" description="Low complexity" evidence="1">
    <location>
        <begin position="64"/>
        <end position="86"/>
    </location>
</feature>
<reference evidence="2 3" key="2">
    <citation type="journal article" date="2013" name="PLoS Genet.">
        <title>Comparative genome structure, secondary metabolite, and effector coding capacity across Cochliobolus pathogens.</title>
        <authorList>
            <person name="Condon B.J."/>
            <person name="Leng Y."/>
            <person name="Wu D."/>
            <person name="Bushley K.E."/>
            <person name="Ohm R.A."/>
            <person name="Otillar R."/>
            <person name="Martin J."/>
            <person name="Schackwitz W."/>
            <person name="Grimwood J."/>
            <person name="MohdZainudin N."/>
            <person name="Xue C."/>
            <person name="Wang R."/>
            <person name="Manning V.A."/>
            <person name="Dhillon B."/>
            <person name="Tu Z.J."/>
            <person name="Steffenson B.J."/>
            <person name="Salamov A."/>
            <person name="Sun H."/>
            <person name="Lowry S."/>
            <person name="LaButti K."/>
            <person name="Han J."/>
            <person name="Copeland A."/>
            <person name="Lindquist E."/>
            <person name="Barry K."/>
            <person name="Schmutz J."/>
            <person name="Baker S.E."/>
            <person name="Ciuffetti L.M."/>
            <person name="Grigoriev I.V."/>
            <person name="Zhong S."/>
            <person name="Turgeon B.G."/>
        </authorList>
    </citation>
    <scope>NUCLEOTIDE SEQUENCE [LARGE SCALE GENOMIC DNA]</scope>
    <source>
        <strain evidence="3">28A</strain>
    </source>
</reference>
<name>R0KVA7_EXST2</name>
<evidence type="ECO:0000256" key="1">
    <source>
        <dbReference type="SAM" id="MobiDB-lite"/>
    </source>
</evidence>
<sequence>MASKRKTGENSPSARVSRRAATRKHEETQSADKVSASSSNKRKQPDSNNNTELNVEAPAKKIKITQTATSATTPATSPLTPAVLPTAAPTTKPIRRLVPQGPRRTATVGVKDESLLRMVCHCANTNTTNELHFRKIPASAIRWTSPHHIRKINAWRNQIYGRAGIKARSVNQWHEYEELWLELYFQLSIAEALKRPTVVPNTALIRRAFNDMFVGRVLYAHDGVALAPREERRGNAFSSKFGRVCHRLRARLAACVLGKSGDVYMPRITMDMVHEYKGMKMLLEDMGIYAESEYAEGLEAWRGFLASLPVGDEEEEEEEVGDEEETVIDDEATISAVDEDDYYDGLWRGSQCDMDDEDKDMALQKKEEDAVVALWRLSRAAVVYNGFVEFVPGTPSSLTLANLLLYPSTHQVADNNNNNNNDTRTAFPGAPVHVHAYKTRMSSSTAYATSNIPVRGIGTGSSMGFYNPANASITWTDSAATLTAYPLTTSYMHCM</sequence>
<dbReference type="OrthoDB" id="3687991at2759"/>
<reference evidence="2 3" key="1">
    <citation type="journal article" date="2012" name="PLoS Pathog.">
        <title>Diverse lifestyles and strategies of plant pathogenesis encoded in the genomes of eighteen Dothideomycetes fungi.</title>
        <authorList>
            <person name="Ohm R.A."/>
            <person name="Feau N."/>
            <person name="Henrissat B."/>
            <person name="Schoch C.L."/>
            <person name="Horwitz B.A."/>
            <person name="Barry K.W."/>
            <person name="Condon B.J."/>
            <person name="Copeland A.C."/>
            <person name="Dhillon B."/>
            <person name="Glaser F."/>
            <person name="Hesse C.N."/>
            <person name="Kosti I."/>
            <person name="LaButti K."/>
            <person name="Lindquist E.A."/>
            <person name="Lucas S."/>
            <person name="Salamov A.A."/>
            <person name="Bradshaw R.E."/>
            <person name="Ciuffetti L."/>
            <person name="Hamelin R.C."/>
            <person name="Kema G.H.J."/>
            <person name="Lawrence C."/>
            <person name="Scott J.A."/>
            <person name="Spatafora J.W."/>
            <person name="Turgeon B.G."/>
            <person name="de Wit P.J.G.M."/>
            <person name="Zhong S."/>
            <person name="Goodwin S.B."/>
            <person name="Grigoriev I.V."/>
        </authorList>
    </citation>
    <scope>NUCLEOTIDE SEQUENCE [LARGE SCALE GENOMIC DNA]</scope>
    <source>
        <strain evidence="3">28A</strain>
    </source>
</reference>
<gene>
    <name evidence="2" type="ORF">SETTUDRAFT_40664</name>
</gene>
<dbReference type="EMBL" id="KB908481">
    <property type="protein sequence ID" value="EOA91667.1"/>
    <property type="molecule type" value="Genomic_DNA"/>
</dbReference>
<proteinExistence type="predicted"/>
<organism evidence="2 3">
    <name type="scientific">Exserohilum turcicum (strain 28A)</name>
    <name type="common">Northern leaf blight fungus</name>
    <name type="synonym">Setosphaeria turcica</name>
    <dbReference type="NCBI Taxonomy" id="671987"/>
    <lineage>
        <taxon>Eukaryota</taxon>
        <taxon>Fungi</taxon>
        <taxon>Dikarya</taxon>
        <taxon>Ascomycota</taxon>
        <taxon>Pezizomycotina</taxon>
        <taxon>Dothideomycetes</taxon>
        <taxon>Pleosporomycetidae</taxon>
        <taxon>Pleosporales</taxon>
        <taxon>Pleosporineae</taxon>
        <taxon>Pleosporaceae</taxon>
        <taxon>Exserohilum</taxon>
    </lineage>
</organism>
<dbReference type="RefSeq" id="XP_008020282.1">
    <property type="nucleotide sequence ID" value="XM_008022091.1"/>
</dbReference>
<dbReference type="AlphaFoldDB" id="R0KVA7"/>
<evidence type="ECO:0000313" key="3">
    <source>
        <dbReference type="Proteomes" id="UP000016935"/>
    </source>
</evidence>
<feature type="region of interest" description="Disordered" evidence="1">
    <location>
        <begin position="1"/>
        <end position="86"/>
    </location>
</feature>
<protein>
    <submittedName>
        <fullName evidence="2">Uncharacterized protein</fullName>
    </submittedName>
</protein>
<dbReference type="GeneID" id="19404640"/>
<dbReference type="Proteomes" id="UP000016935">
    <property type="component" value="Unassembled WGS sequence"/>
</dbReference>
<dbReference type="HOGENOM" id="CLU_551154_0_0_1"/>